<proteinExistence type="predicted"/>
<feature type="compositionally biased region" description="Polar residues" evidence="1">
    <location>
        <begin position="49"/>
        <end position="58"/>
    </location>
</feature>
<dbReference type="EMBL" id="MU251775">
    <property type="protein sequence ID" value="KAG9229385.1"/>
    <property type="molecule type" value="Genomic_DNA"/>
</dbReference>
<gene>
    <name evidence="2" type="ORF">BJ875DRAFT_547007</name>
</gene>
<evidence type="ECO:0000313" key="2">
    <source>
        <dbReference type="EMBL" id="KAG9229385.1"/>
    </source>
</evidence>
<accession>A0A9P7YAA4</accession>
<reference evidence="2" key="1">
    <citation type="journal article" date="2021" name="IMA Fungus">
        <title>Genomic characterization of three marine fungi, including Emericellopsis atlantica sp. nov. with signatures of a generalist lifestyle and marine biomass degradation.</title>
        <authorList>
            <person name="Hagestad O.C."/>
            <person name="Hou L."/>
            <person name="Andersen J.H."/>
            <person name="Hansen E.H."/>
            <person name="Altermark B."/>
            <person name="Li C."/>
            <person name="Kuhnert E."/>
            <person name="Cox R.J."/>
            <person name="Crous P.W."/>
            <person name="Spatafora J.W."/>
            <person name="Lail K."/>
            <person name="Amirebrahimi M."/>
            <person name="Lipzen A."/>
            <person name="Pangilinan J."/>
            <person name="Andreopoulos W."/>
            <person name="Hayes R.D."/>
            <person name="Ng V."/>
            <person name="Grigoriev I.V."/>
            <person name="Jackson S.A."/>
            <person name="Sutton T.D.S."/>
            <person name="Dobson A.D.W."/>
            <person name="Rama T."/>
        </authorList>
    </citation>
    <scope>NUCLEOTIDE SEQUENCE</scope>
    <source>
        <strain evidence="2">TRa018bII</strain>
    </source>
</reference>
<feature type="non-terminal residue" evidence="2">
    <location>
        <position position="250"/>
    </location>
</feature>
<protein>
    <submittedName>
        <fullName evidence="2">Uncharacterized protein</fullName>
    </submittedName>
</protein>
<sequence>MTSTQYHDILSKPDSHPAASGTPTGATSDAAPSNSSPNGSGPNTPSPARQSNRQTASQIEADATMARLLASGLYKSPTSTQRCSARLKAAANKSGDPTSNPTGNTSQKDGSGKSNTMGRNTSTASSMHARQGLEAKRDLANVSPDYDASLSRYLTRKGADWTREPPRGLLTASKDGFAPRLRNEENATKAYPTTKGPHSPTTKKHDEITANRRYMEGVMVTYCGPASTTVAIRGHSGQYPREEDQYRLRP</sequence>
<evidence type="ECO:0000256" key="1">
    <source>
        <dbReference type="SAM" id="MobiDB-lite"/>
    </source>
</evidence>
<evidence type="ECO:0000313" key="3">
    <source>
        <dbReference type="Proteomes" id="UP000824998"/>
    </source>
</evidence>
<feature type="compositionally biased region" description="Polar residues" evidence="1">
    <location>
        <begin position="95"/>
        <end position="128"/>
    </location>
</feature>
<name>A0A9P7YAA4_9HELO</name>
<feature type="region of interest" description="Disordered" evidence="1">
    <location>
        <begin position="1"/>
        <end position="131"/>
    </location>
</feature>
<dbReference type="AlphaFoldDB" id="A0A9P7YAA4"/>
<organism evidence="2 3">
    <name type="scientific">Amylocarpus encephaloides</name>
    <dbReference type="NCBI Taxonomy" id="45428"/>
    <lineage>
        <taxon>Eukaryota</taxon>
        <taxon>Fungi</taxon>
        <taxon>Dikarya</taxon>
        <taxon>Ascomycota</taxon>
        <taxon>Pezizomycotina</taxon>
        <taxon>Leotiomycetes</taxon>
        <taxon>Helotiales</taxon>
        <taxon>Helotiales incertae sedis</taxon>
        <taxon>Amylocarpus</taxon>
    </lineage>
</organism>
<keyword evidence="3" id="KW-1185">Reference proteome</keyword>
<comment type="caution">
    <text evidence="2">The sequence shown here is derived from an EMBL/GenBank/DDBJ whole genome shotgun (WGS) entry which is preliminary data.</text>
</comment>
<dbReference type="Proteomes" id="UP000824998">
    <property type="component" value="Unassembled WGS sequence"/>
</dbReference>
<feature type="region of interest" description="Disordered" evidence="1">
    <location>
        <begin position="183"/>
        <end position="208"/>
    </location>
</feature>
<feature type="compositionally biased region" description="Low complexity" evidence="1">
    <location>
        <begin position="26"/>
        <end position="48"/>
    </location>
</feature>